<evidence type="ECO:0000313" key="1">
    <source>
        <dbReference type="EMBL" id="KAI8437449.1"/>
    </source>
</evidence>
<accession>A0ACC0KLP3</accession>
<evidence type="ECO:0000313" key="2">
    <source>
        <dbReference type="Proteomes" id="UP001064048"/>
    </source>
</evidence>
<name>A0ACC0KLP3_CHOFU</name>
<gene>
    <name evidence="1" type="ORF">MSG28_011772</name>
</gene>
<sequence>MKSSRSLSVSVFSSKTFKDKDGASKGLFFEPELNFEKELFNACAKYECPGIVINKGVQNDNFYKNLKAQDPRKKVVVRKSATTVSTTVVTDELRKPDDVTGSTSTMFFSDEAALLVVDALYDNQDELAEIIISRAKDIPRKLMQCIGLLCPYFKYLTKISIIKSSLNVYTLHELSKILQVSHLSDVYLDESFLSEANYAILLNEKTKLRNLSLSKCRINDDVCGLIASKLGFTAPAAKSLILLNLSSNHITDIGMKSLAKALRTNRCLRYLNLADNRITDDGAFQLLDVLKEFPLTCDEIKQKRARYIHYLREKRAIYMDYFDDDTRSLDEYSRKSTTSKRSKTSAVSTIASTKKSKKGTDLDTATRAELMSLELLGPYVDPYSPDCTKIKDGSSYCLGNLTLAYLNLAYNSLSYLSLKRIKTVLLYQSGIKIPNSGLMKLVIDGNPFPNCNEFDMIGQLLVNNVFRASPEGKRKPSAPVKPTKK</sequence>
<keyword evidence="2" id="KW-1185">Reference proteome</keyword>
<protein>
    <submittedName>
        <fullName evidence="1">Uncharacterized protein</fullName>
    </submittedName>
</protein>
<organism evidence="1 2">
    <name type="scientific">Choristoneura fumiferana</name>
    <name type="common">Spruce budworm moth</name>
    <name type="synonym">Archips fumiferana</name>
    <dbReference type="NCBI Taxonomy" id="7141"/>
    <lineage>
        <taxon>Eukaryota</taxon>
        <taxon>Metazoa</taxon>
        <taxon>Ecdysozoa</taxon>
        <taxon>Arthropoda</taxon>
        <taxon>Hexapoda</taxon>
        <taxon>Insecta</taxon>
        <taxon>Pterygota</taxon>
        <taxon>Neoptera</taxon>
        <taxon>Endopterygota</taxon>
        <taxon>Lepidoptera</taxon>
        <taxon>Glossata</taxon>
        <taxon>Ditrysia</taxon>
        <taxon>Tortricoidea</taxon>
        <taxon>Tortricidae</taxon>
        <taxon>Tortricinae</taxon>
        <taxon>Choristoneura</taxon>
    </lineage>
</organism>
<proteinExistence type="predicted"/>
<dbReference type="EMBL" id="CM046120">
    <property type="protein sequence ID" value="KAI8437449.1"/>
    <property type="molecule type" value="Genomic_DNA"/>
</dbReference>
<reference evidence="1 2" key="1">
    <citation type="journal article" date="2022" name="Genome Biol. Evol.">
        <title>The Spruce Budworm Genome: Reconstructing the Evolutionary History of Antifreeze Proteins.</title>
        <authorList>
            <person name="Beliveau C."/>
            <person name="Gagne P."/>
            <person name="Picq S."/>
            <person name="Vernygora O."/>
            <person name="Keeling C.I."/>
            <person name="Pinkney K."/>
            <person name="Doucet D."/>
            <person name="Wen F."/>
            <person name="Johnston J.S."/>
            <person name="Maaroufi H."/>
            <person name="Boyle B."/>
            <person name="Laroche J."/>
            <person name="Dewar K."/>
            <person name="Juretic N."/>
            <person name="Blackburn G."/>
            <person name="Nisole A."/>
            <person name="Brunet B."/>
            <person name="Brandao M."/>
            <person name="Lumley L."/>
            <person name="Duan J."/>
            <person name="Quan G."/>
            <person name="Lucarotti C.J."/>
            <person name="Roe A.D."/>
            <person name="Sperling F.A.H."/>
            <person name="Levesque R.C."/>
            <person name="Cusson M."/>
        </authorList>
    </citation>
    <scope>NUCLEOTIDE SEQUENCE [LARGE SCALE GENOMIC DNA]</scope>
    <source>
        <strain evidence="1">Glfc:IPQL:Cfum</strain>
    </source>
</reference>
<comment type="caution">
    <text evidence="1">The sequence shown here is derived from an EMBL/GenBank/DDBJ whole genome shotgun (WGS) entry which is preliminary data.</text>
</comment>
<dbReference type="Proteomes" id="UP001064048">
    <property type="component" value="Chromosome 20"/>
</dbReference>